<accession>A0ABQ5Q521</accession>
<evidence type="ECO:0000256" key="1">
    <source>
        <dbReference type="SAM" id="Phobius"/>
    </source>
</evidence>
<dbReference type="RefSeq" id="WP_285723973.1">
    <property type="nucleotide sequence ID" value="NZ_BSDD01000002.1"/>
</dbReference>
<dbReference type="Proteomes" id="UP001165089">
    <property type="component" value="Unassembled WGS sequence"/>
</dbReference>
<feature type="transmembrane region" description="Helical" evidence="1">
    <location>
        <begin position="134"/>
        <end position="155"/>
    </location>
</feature>
<evidence type="ECO:0000313" key="2">
    <source>
        <dbReference type="EMBL" id="GLH69849.1"/>
    </source>
</evidence>
<keyword evidence="1" id="KW-1133">Transmembrane helix</keyword>
<name>A0ABQ5Q521_9BACT</name>
<keyword evidence="1" id="KW-0472">Membrane</keyword>
<organism evidence="2 3">
    <name type="scientific">Geothrix rubra</name>
    <dbReference type="NCBI Taxonomy" id="2927977"/>
    <lineage>
        <taxon>Bacteria</taxon>
        <taxon>Pseudomonadati</taxon>
        <taxon>Acidobacteriota</taxon>
        <taxon>Holophagae</taxon>
        <taxon>Holophagales</taxon>
        <taxon>Holophagaceae</taxon>
        <taxon>Geothrix</taxon>
    </lineage>
</organism>
<dbReference type="PROSITE" id="PS51257">
    <property type="entry name" value="PROKAR_LIPOPROTEIN"/>
    <property type="match status" value="1"/>
</dbReference>
<gene>
    <name evidence="2" type="ORF">GETHPA_13820</name>
</gene>
<keyword evidence="3" id="KW-1185">Reference proteome</keyword>
<reference evidence="2 3" key="1">
    <citation type="journal article" date="2023" name="Antonie Van Leeuwenhoek">
        <title>Mesoterricola silvestris gen. nov., sp. nov., Mesoterricola sediminis sp. nov., Geothrix oryzae sp. nov., Geothrix edaphica sp. nov., Geothrix rubra sp. nov., and Geothrix limicola sp. nov., six novel members of Acidobacteriota isolated from soils.</title>
        <authorList>
            <person name="Itoh H."/>
            <person name="Sugisawa Y."/>
            <person name="Mise K."/>
            <person name="Xu Z."/>
            <person name="Kuniyasu M."/>
            <person name="Ushijima N."/>
            <person name="Kawano K."/>
            <person name="Kobayashi E."/>
            <person name="Shiratori Y."/>
            <person name="Masuda Y."/>
            <person name="Senoo K."/>
        </authorList>
    </citation>
    <scope>NUCLEOTIDE SEQUENCE [LARGE SCALE GENOMIC DNA]</scope>
    <source>
        <strain evidence="2 3">Red803</strain>
    </source>
</reference>
<evidence type="ECO:0000313" key="3">
    <source>
        <dbReference type="Proteomes" id="UP001165089"/>
    </source>
</evidence>
<sequence length="221" mass="22875">MKPVLLALLCALVAALGCARIYRPVALAMPPTAASTEGLAGSLALQPWGDNSRYEAQARRAGLRVAVLVLENGSASDLELLGLEAPDNVSILSAETAAGLVKQHAVAYLLYPLVPGMLIPGSATKGSYGPSDQAMFSALAIVGACIGVPNALVAARSNRRLEAFLRDSAWAPGTLRPGQVVRGLVFVRSRDPYTPLVLRLRARGGTGEQALALACPGVSPP</sequence>
<comment type="caution">
    <text evidence="2">The sequence shown here is derived from an EMBL/GenBank/DDBJ whole genome shotgun (WGS) entry which is preliminary data.</text>
</comment>
<protein>
    <submittedName>
        <fullName evidence="2">Uncharacterized protein</fullName>
    </submittedName>
</protein>
<keyword evidence="1" id="KW-0812">Transmembrane</keyword>
<dbReference type="EMBL" id="BSDD01000002">
    <property type="protein sequence ID" value="GLH69849.1"/>
    <property type="molecule type" value="Genomic_DNA"/>
</dbReference>
<proteinExistence type="predicted"/>